<protein>
    <submittedName>
        <fullName evidence="1">Uncharacterized protein</fullName>
    </submittedName>
</protein>
<gene>
    <name evidence="1" type="ORF">RND81_10G052800</name>
</gene>
<organism evidence="1 2">
    <name type="scientific">Saponaria officinalis</name>
    <name type="common">Common soapwort</name>
    <name type="synonym">Lychnis saponaria</name>
    <dbReference type="NCBI Taxonomy" id="3572"/>
    <lineage>
        <taxon>Eukaryota</taxon>
        <taxon>Viridiplantae</taxon>
        <taxon>Streptophyta</taxon>
        <taxon>Embryophyta</taxon>
        <taxon>Tracheophyta</taxon>
        <taxon>Spermatophyta</taxon>
        <taxon>Magnoliopsida</taxon>
        <taxon>eudicotyledons</taxon>
        <taxon>Gunneridae</taxon>
        <taxon>Pentapetalae</taxon>
        <taxon>Caryophyllales</taxon>
        <taxon>Caryophyllaceae</taxon>
        <taxon>Caryophylleae</taxon>
        <taxon>Saponaria</taxon>
    </lineage>
</organism>
<dbReference type="EMBL" id="JBDFQZ010000010">
    <property type="protein sequence ID" value="KAK9682132.1"/>
    <property type="molecule type" value="Genomic_DNA"/>
</dbReference>
<dbReference type="AlphaFoldDB" id="A0AAW1HYM2"/>
<comment type="caution">
    <text evidence="1">The sequence shown here is derived from an EMBL/GenBank/DDBJ whole genome shotgun (WGS) entry which is preliminary data.</text>
</comment>
<evidence type="ECO:0000313" key="1">
    <source>
        <dbReference type="EMBL" id="KAK9682132.1"/>
    </source>
</evidence>
<sequence length="141" mass="16141">MIIGPYVLSTRFVVVQSASLYFMFNLDLLTFPKISRYIPEHPPNLDFDPYFTNLGLEGAVYVNDYDQSVEGSIANRVLEDTGKARIEDEQRGYFQFFQIDMGNPHAYQNQVENHYNQGTGVNEPDGDEEVDNKSLMGFLIQ</sequence>
<keyword evidence="2" id="KW-1185">Reference proteome</keyword>
<proteinExistence type="predicted"/>
<evidence type="ECO:0000313" key="2">
    <source>
        <dbReference type="Proteomes" id="UP001443914"/>
    </source>
</evidence>
<accession>A0AAW1HYM2</accession>
<reference evidence="1" key="1">
    <citation type="submission" date="2024-03" db="EMBL/GenBank/DDBJ databases">
        <title>WGS assembly of Saponaria officinalis var. Norfolk2.</title>
        <authorList>
            <person name="Jenkins J."/>
            <person name="Shu S."/>
            <person name="Grimwood J."/>
            <person name="Barry K."/>
            <person name="Goodstein D."/>
            <person name="Schmutz J."/>
            <person name="Leebens-Mack J."/>
            <person name="Osbourn A."/>
        </authorList>
    </citation>
    <scope>NUCLEOTIDE SEQUENCE [LARGE SCALE GENOMIC DNA]</scope>
    <source>
        <strain evidence="1">JIC</strain>
    </source>
</reference>
<dbReference type="Proteomes" id="UP001443914">
    <property type="component" value="Unassembled WGS sequence"/>
</dbReference>
<name>A0AAW1HYM2_SAPOF</name>